<keyword evidence="2" id="KW-1185">Reference proteome</keyword>
<dbReference type="Proteomes" id="UP001202328">
    <property type="component" value="Unassembled WGS sequence"/>
</dbReference>
<proteinExistence type="predicted"/>
<protein>
    <submittedName>
        <fullName evidence="1">Uncharacterized protein</fullName>
    </submittedName>
</protein>
<evidence type="ECO:0000313" key="2">
    <source>
        <dbReference type="Proteomes" id="UP001202328"/>
    </source>
</evidence>
<sequence>MCNQSNFPSQCSIQYNLAADQCVDDFDNAAFLVWSDNVKQESERHNSFVEKGTIQIYIILERH</sequence>
<comment type="caution">
    <text evidence="1">The sequence shown here is derived from an EMBL/GenBank/DDBJ whole genome shotgun (WGS) entry which is preliminary data.</text>
</comment>
<name>A0AAD4SJW3_9MAGN</name>
<accession>A0AAD4SJW3</accession>
<feature type="non-terminal residue" evidence="1">
    <location>
        <position position="63"/>
    </location>
</feature>
<reference evidence="1" key="1">
    <citation type="submission" date="2022-04" db="EMBL/GenBank/DDBJ databases">
        <title>A functionally conserved STORR gene fusion in Papaver species that diverged 16.8 million years ago.</title>
        <authorList>
            <person name="Catania T."/>
        </authorList>
    </citation>
    <scope>NUCLEOTIDE SEQUENCE</scope>
    <source>
        <strain evidence="1">S-188037</strain>
    </source>
</reference>
<gene>
    <name evidence="1" type="ORF">MKW98_016305</name>
</gene>
<dbReference type="EMBL" id="JAJJMB010010581">
    <property type="protein sequence ID" value="KAI3907661.1"/>
    <property type="molecule type" value="Genomic_DNA"/>
</dbReference>
<evidence type="ECO:0000313" key="1">
    <source>
        <dbReference type="EMBL" id="KAI3907661.1"/>
    </source>
</evidence>
<organism evidence="1 2">
    <name type="scientific">Papaver atlanticum</name>
    <dbReference type="NCBI Taxonomy" id="357466"/>
    <lineage>
        <taxon>Eukaryota</taxon>
        <taxon>Viridiplantae</taxon>
        <taxon>Streptophyta</taxon>
        <taxon>Embryophyta</taxon>
        <taxon>Tracheophyta</taxon>
        <taxon>Spermatophyta</taxon>
        <taxon>Magnoliopsida</taxon>
        <taxon>Ranunculales</taxon>
        <taxon>Papaveraceae</taxon>
        <taxon>Papaveroideae</taxon>
        <taxon>Papaver</taxon>
    </lineage>
</organism>
<dbReference type="AlphaFoldDB" id="A0AAD4SJW3"/>